<comment type="function">
    <text evidence="4">May be an activator protein for the gylABX operon.</text>
</comment>
<name>A0A4R2P9K0_9BACL</name>
<evidence type="ECO:0000256" key="1">
    <source>
        <dbReference type="ARBA" id="ARBA00023015"/>
    </source>
</evidence>
<dbReference type="Pfam" id="PF09339">
    <property type="entry name" value="HTH_IclR"/>
    <property type="match status" value="1"/>
</dbReference>
<dbReference type="SUPFAM" id="SSF55781">
    <property type="entry name" value="GAF domain-like"/>
    <property type="match status" value="1"/>
</dbReference>
<evidence type="ECO:0000313" key="9">
    <source>
        <dbReference type="Proteomes" id="UP000295416"/>
    </source>
</evidence>
<dbReference type="PANTHER" id="PTHR30136">
    <property type="entry name" value="HELIX-TURN-HELIX TRANSCRIPTIONAL REGULATOR, ICLR FAMILY"/>
    <property type="match status" value="1"/>
</dbReference>
<dbReference type="InterPro" id="IPR029016">
    <property type="entry name" value="GAF-like_dom_sf"/>
</dbReference>
<dbReference type="InterPro" id="IPR036388">
    <property type="entry name" value="WH-like_DNA-bd_sf"/>
</dbReference>
<comment type="caution">
    <text evidence="8">The sequence shown here is derived from an EMBL/GenBank/DDBJ whole genome shotgun (WGS) entry which is preliminary data.</text>
</comment>
<keyword evidence="2" id="KW-0238">DNA-binding</keyword>
<dbReference type="EMBL" id="SLXK01000002">
    <property type="protein sequence ID" value="TCP31703.1"/>
    <property type="molecule type" value="Genomic_DNA"/>
</dbReference>
<dbReference type="AlphaFoldDB" id="A0A4R2P9K0"/>
<dbReference type="GO" id="GO:0003700">
    <property type="term" value="F:DNA-binding transcription factor activity"/>
    <property type="evidence" value="ECO:0007669"/>
    <property type="project" value="TreeGrafter"/>
</dbReference>
<dbReference type="InterPro" id="IPR036390">
    <property type="entry name" value="WH_DNA-bd_sf"/>
</dbReference>
<dbReference type="Pfam" id="PF01614">
    <property type="entry name" value="IclR_C"/>
    <property type="match status" value="1"/>
</dbReference>
<evidence type="ECO:0000256" key="5">
    <source>
        <dbReference type="ARBA" id="ARBA00070406"/>
    </source>
</evidence>
<dbReference type="RefSeq" id="WP_132743344.1">
    <property type="nucleotide sequence ID" value="NZ_SLXK01000002.1"/>
</dbReference>
<gene>
    <name evidence="8" type="ORF">EV207_102194</name>
</gene>
<dbReference type="SMART" id="SM00346">
    <property type="entry name" value="HTH_ICLR"/>
    <property type="match status" value="1"/>
</dbReference>
<sequence>MVNDQKERYLSNSLVRGLEILKMFNAERRSLSLVEISNHLGVGRTTPYRILYTLQAMGYLRQDDSTKRYELTPRVMELGFAYLNSLQLPEVAQRYLEELRDETGASVHLGVLDNFEVIYIERLPGKTTTTVNITVGTRLPAYSTTLGKIILAYQPKEVVEKILSPEYISDTDKDPVAMILKLKKELNEIRNQGYSLSNGDFESGINSVAAPIFNSKGSVIASVNVAAPDASLKDEFLNEVVVPKVCEIADKITSITNNRLSVQE</sequence>
<dbReference type="SUPFAM" id="SSF46785">
    <property type="entry name" value="Winged helix' DNA-binding domain"/>
    <property type="match status" value="1"/>
</dbReference>
<evidence type="ECO:0000256" key="4">
    <source>
        <dbReference type="ARBA" id="ARBA00058938"/>
    </source>
</evidence>
<accession>A0A4R2P9K0</accession>
<evidence type="ECO:0000256" key="3">
    <source>
        <dbReference type="ARBA" id="ARBA00023163"/>
    </source>
</evidence>
<proteinExistence type="predicted"/>
<dbReference type="FunFam" id="1.10.10.10:FF:000056">
    <property type="entry name" value="IclR family transcriptional regulator"/>
    <property type="match status" value="1"/>
</dbReference>
<reference evidence="8 9" key="1">
    <citation type="submission" date="2019-03" db="EMBL/GenBank/DDBJ databases">
        <title>Genomic Encyclopedia of Type Strains, Phase IV (KMG-IV): sequencing the most valuable type-strain genomes for metagenomic binning, comparative biology and taxonomic classification.</title>
        <authorList>
            <person name="Goeker M."/>
        </authorList>
    </citation>
    <scope>NUCLEOTIDE SEQUENCE [LARGE SCALE GENOMIC DNA]</scope>
    <source>
        <strain evidence="8 9">DSM 19377</strain>
    </source>
</reference>
<dbReference type="OrthoDB" id="9778379at2"/>
<evidence type="ECO:0000256" key="2">
    <source>
        <dbReference type="ARBA" id="ARBA00023125"/>
    </source>
</evidence>
<keyword evidence="3" id="KW-0804">Transcription</keyword>
<feature type="domain" description="HTH iclR-type" evidence="6">
    <location>
        <begin position="11"/>
        <end position="73"/>
    </location>
</feature>
<dbReference type="Gene3D" id="3.30.450.40">
    <property type="match status" value="1"/>
</dbReference>
<organism evidence="8 9">
    <name type="scientific">Scopulibacillus darangshiensis</name>
    <dbReference type="NCBI Taxonomy" id="442528"/>
    <lineage>
        <taxon>Bacteria</taxon>
        <taxon>Bacillati</taxon>
        <taxon>Bacillota</taxon>
        <taxon>Bacilli</taxon>
        <taxon>Bacillales</taxon>
        <taxon>Sporolactobacillaceae</taxon>
        <taxon>Scopulibacillus</taxon>
    </lineage>
</organism>
<feature type="domain" description="IclR-ED" evidence="7">
    <location>
        <begin position="74"/>
        <end position="258"/>
    </location>
</feature>
<evidence type="ECO:0000313" key="8">
    <source>
        <dbReference type="EMBL" id="TCP31703.1"/>
    </source>
</evidence>
<keyword evidence="1" id="KW-0805">Transcription regulation</keyword>
<evidence type="ECO:0000259" key="6">
    <source>
        <dbReference type="PROSITE" id="PS51077"/>
    </source>
</evidence>
<dbReference type="InterPro" id="IPR050707">
    <property type="entry name" value="HTH_MetabolicPath_Reg"/>
</dbReference>
<protein>
    <recommendedName>
        <fullName evidence="5">Glycerol operon regulatory protein</fullName>
    </recommendedName>
</protein>
<dbReference type="PROSITE" id="PS51078">
    <property type="entry name" value="ICLR_ED"/>
    <property type="match status" value="1"/>
</dbReference>
<dbReference type="GO" id="GO:0003677">
    <property type="term" value="F:DNA binding"/>
    <property type="evidence" value="ECO:0007669"/>
    <property type="project" value="UniProtKB-KW"/>
</dbReference>
<dbReference type="GO" id="GO:0045892">
    <property type="term" value="P:negative regulation of DNA-templated transcription"/>
    <property type="evidence" value="ECO:0007669"/>
    <property type="project" value="UniProtKB-ARBA"/>
</dbReference>
<dbReference type="PANTHER" id="PTHR30136:SF35">
    <property type="entry name" value="HTH-TYPE TRANSCRIPTIONAL REGULATOR RV1719"/>
    <property type="match status" value="1"/>
</dbReference>
<keyword evidence="9" id="KW-1185">Reference proteome</keyword>
<dbReference type="Proteomes" id="UP000295416">
    <property type="component" value="Unassembled WGS sequence"/>
</dbReference>
<dbReference type="InterPro" id="IPR005471">
    <property type="entry name" value="Tscrpt_reg_IclR_N"/>
</dbReference>
<dbReference type="PROSITE" id="PS51077">
    <property type="entry name" value="HTH_ICLR"/>
    <property type="match status" value="1"/>
</dbReference>
<dbReference type="Gene3D" id="1.10.10.10">
    <property type="entry name" value="Winged helix-like DNA-binding domain superfamily/Winged helix DNA-binding domain"/>
    <property type="match status" value="1"/>
</dbReference>
<evidence type="ECO:0000259" key="7">
    <source>
        <dbReference type="PROSITE" id="PS51078"/>
    </source>
</evidence>
<dbReference type="InterPro" id="IPR014757">
    <property type="entry name" value="Tscrpt_reg_IclR_C"/>
</dbReference>